<feature type="non-terminal residue" evidence="2">
    <location>
        <position position="108"/>
    </location>
</feature>
<feature type="chain" id="PRO_5005222896" evidence="1">
    <location>
        <begin position="20"/>
        <end position="108"/>
    </location>
</feature>
<sequence length="108" mass="12038">MTSKIVGMAFLLLLSVCVSRPDFMLFSSRLRENNHAAYSAFKASGLHPEFFDIVQRLETGDGQRAVIVIIPGLLGTQLGEIDATKENIFQSFHVWPSVGRLLKRGARF</sequence>
<dbReference type="EMBL" id="HACM01003730">
    <property type="protein sequence ID" value="CRZ04172.1"/>
    <property type="molecule type" value="Transcribed_RNA"/>
</dbReference>
<feature type="signal peptide" evidence="1">
    <location>
        <begin position="1"/>
        <end position="19"/>
    </location>
</feature>
<evidence type="ECO:0000313" key="2">
    <source>
        <dbReference type="EMBL" id="CRZ04172.1"/>
    </source>
</evidence>
<organism evidence="2">
    <name type="scientific">Spongospora subterranea</name>
    <dbReference type="NCBI Taxonomy" id="70186"/>
    <lineage>
        <taxon>Eukaryota</taxon>
        <taxon>Sar</taxon>
        <taxon>Rhizaria</taxon>
        <taxon>Endomyxa</taxon>
        <taxon>Phytomyxea</taxon>
        <taxon>Plasmodiophorida</taxon>
        <taxon>Plasmodiophoridae</taxon>
        <taxon>Spongospora</taxon>
    </lineage>
</organism>
<reference evidence="2" key="1">
    <citation type="submission" date="2015-04" db="EMBL/GenBank/DDBJ databases">
        <title>The genome sequence of the plant pathogenic Rhizarian Plasmodiophora brassicae reveals insights in its biotrophic life cycle and the origin of chitin synthesis.</title>
        <authorList>
            <person name="Schwelm A."/>
            <person name="Fogelqvist J."/>
            <person name="Knaust A."/>
            <person name="Julke S."/>
            <person name="Lilja T."/>
            <person name="Dhandapani V."/>
            <person name="Bonilla-Rosso G."/>
            <person name="Karlsson M."/>
            <person name="Shevchenko A."/>
            <person name="Choi S.R."/>
            <person name="Kim H.G."/>
            <person name="Park J.Y."/>
            <person name="Lim Y.P."/>
            <person name="Ludwig-Muller J."/>
            <person name="Dixelius C."/>
        </authorList>
    </citation>
    <scope>NUCLEOTIDE SEQUENCE</scope>
    <source>
        <tissue evidence="2">Potato root galls</tissue>
    </source>
</reference>
<evidence type="ECO:0000256" key="1">
    <source>
        <dbReference type="SAM" id="SignalP"/>
    </source>
</evidence>
<name>A0A0H5QRD1_9EUKA</name>
<keyword evidence="1" id="KW-0732">Signal</keyword>
<protein>
    <submittedName>
        <fullName evidence="2">Uncharacterized protein</fullName>
    </submittedName>
</protein>
<dbReference type="AlphaFoldDB" id="A0A0H5QRD1"/>
<accession>A0A0H5QRD1</accession>
<proteinExistence type="predicted"/>